<keyword evidence="1" id="KW-0812">Transmembrane</keyword>
<dbReference type="OrthoDB" id="5984490at2"/>
<dbReference type="HOGENOM" id="CLU_102900_0_0_10"/>
<dbReference type="RefSeq" id="WP_013454291.1">
    <property type="nucleotide sequence ID" value="NC_014759.1"/>
</dbReference>
<feature type="transmembrane region" description="Helical" evidence="1">
    <location>
        <begin position="194"/>
        <end position="211"/>
    </location>
</feature>
<feature type="transmembrane region" description="Helical" evidence="1">
    <location>
        <begin position="64"/>
        <end position="85"/>
    </location>
</feature>
<reference evidence="2 3" key="1">
    <citation type="journal article" date="2011" name="Stand. Genomic Sci.">
        <title>Complete genome sequence of Marivirga tractuosa type strain (H-43).</title>
        <authorList>
            <person name="Pagani I."/>
            <person name="Chertkov O."/>
            <person name="Lapidus A."/>
            <person name="Lucas S."/>
            <person name="Del Rio T.G."/>
            <person name="Tice H."/>
            <person name="Copeland A."/>
            <person name="Cheng J.F."/>
            <person name="Nolan M."/>
            <person name="Saunders E."/>
            <person name="Pitluck S."/>
            <person name="Held B."/>
            <person name="Goodwin L."/>
            <person name="Liolios K."/>
            <person name="Ovchinikova G."/>
            <person name="Ivanova N."/>
            <person name="Mavromatis K."/>
            <person name="Pati A."/>
            <person name="Chen A."/>
            <person name="Palaniappan K."/>
            <person name="Land M."/>
            <person name="Hauser L."/>
            <person name="Jeffries C.D."/>
            <person name="Detter J.C."/>
            <person name="Han C."/>
            <person name="Tapia R."/>
            <person name="Ngatchou-Djao O.D."/>
            <person name="Rohde M."/>
            <person name="Goker M."/>
            <person name="Spring S."/>
            <person name="Sikorski J."/>
            <person name="Woyke T."/>
            <person name="Bristow J."/>
            <person name="Eisen J.A."/>
            <person name="Markowitz V."/>
            <person name="Hugenholtz P."/>
            <person name="Klenk H.P."/>
            <person name="Kyrpides N.C."/>
        </authorList>
    </citation>
    <scope>NUCLEOTIDE SEQUENCE [LARGE SCALE GENOMIC DNA]</scope>
    <source>
        <strain evidence="3">ATCC 23168 / DSM 4126 / NBRC 15989 / NCIMB 1408 / VKM B-1430 / H-43</strain>
    </source>
</reference>
<name>E4TV55_MARTH</name>
<evidence type="ECO:0008006" key="4">
    <source>
        <dbReference type="Google" id="ProtNLM"/>
    </source>
</evidence>
<accession>E4TV55</accession>
<keyword evidence="1" id="KW-1133">Transmembrane helix</keyword>
<dbReference type="EMBL" id="CP002349">
    <property type="protein sequence ID" value="ADR22148.1"/>
    <property type="molecule type" value="Genomic_DNA"/>
</dbReference>
<keyword evidence="3" id="KW-1185">Reference proteome</keyword>
<organism evidence="2 3">
    <name type="scientific">Marivirga tractuosa (strain ATCC 23168 / DSM 4126 / NBRC 15989 / NCIMB 1408 / VKM B-1430 / H-43)</name>
    <name type="common">Microscilla tractuosa</name>
    <name type="synonym">Flexibacter tractuosus</name>
    <dbReference type="NCBI Taxonomy" id="643867"/>
    <lineage>
        <taxon>Bacteria</taxon>
        <taxon>Pseudomonadati</taxon>
        <taxon>Bacteroidota</taxon>
        <taxon>Cytophagia</taxon>
        <taxon>Cytophagales</taxon>
        <taxon>Marivirgaceae</taxon>
        <taxon>Marivirga</taxon>
    </lineage>
</organism>
<feature type="transmembrane region" description="Helical" evidence="1">
    <location>
        <begin position="6"/>
        <end position="26"/>
    </location>
</feature>
<gene>
    <name evidence="2" type="ordered locus">Ftrac_2166</name>
</gene>
<feature type="transmembrane region" description="Helical" evidence="1">
    <location>
        <begin position="127"/>
        <end position="143"/>
    </location>
</feature>
<evidence type="ECO:0000313" key="3">
    <source>
        <dbReference type="Proteomes" id="UP000008720"/>
    </source>
</evidence>
<dbReference type="Proteomes" id="UP000008720">
    <property type="component" value="Chromosome"/>
</dbReference>
<feature type="transmembrane region" description="Helical" evidence="1">
    <location>
        <begin position="38"/>
        <end position="58"/>
    </location>
</feature>
<evidence type="ECO:0000256" key="1">
    <source>
        <dbReference type="SAM" id="Phobius"/>
    </source>
</evidence>
<feature type="transmembrane region" description="Helical" evidence="1">
    <location>
        <begin position="164"/>
        <end position="182"/>
    </location>
</feature>
<feature type="transmembrane region" description="Helical" evidence="1">
    <location>
        <begin position="97"/>
        <end position="121"/>
    </location>
</feature>
<dbReference type="KEGG" id="mtt:Ftrac_2166"/>
<evidence type="ECO:0000313" key="2">
    <source>
        <dbReference type="EMBL" id="ADR22148.1"/>
    </source>
</evidence>
<sequence>MERIYDILLVIHIAAGFAGLLSGLLNMSMKKGGKTHRIVGKFFVGGMMTSSIIALIMASIKINYFLFVVGIFTIYLVGTGNRYIYLKMLGNSQKPKMIDWLLTIGMFLMGIAFIMLGVILLKDQNNSFGIVPIVFAFVGFGSVREDILNYKGRIKSPKFWLKAHISRMSGGFIAASTAFLAVNAAKIPLEIPTFVYWLLPTILITPLISMWQRKLRAKR</sequence>
<dbReference type="AlphaFoldDB" id="E4TV55"/>
<proteinExistence type="predicted"/>
<protein>
    <recommendedName>
        <fullName evidence="4">DUF2306 domain-containing protein</fullName>
    </recommendedName>
</protein>
<dbReference type="eggNOG" id="ENOG502ZB5Q">
    <property type="taxonomic scope" value="Bacteria"/>
</dbReference>
<dbReference type="STRING" id="643867.Ftrac_2166"/>
<keyword evidence="1" id="KW-0472">Membrane</keyword>